<gene>
    <name evidence="3" type="ORF">TrCOL_g1978</name>
</gene>
<evidence type="ECO:0000259" key="2">
    <source>
        <dbReference type="Pfam" id="PF12315"/>
    </source>
</evidence>
<evidence type="ECO:0000256" key="1">
    <source>
        <dbReference type="SAM" id="MobiDB-lite"/>
    </source>
</evidence>
<dbReference type="InterPro" id="IPR045218">
    <property type="entry name" value="DA1-like"/>
</dbReference>
<organism evidence="3 4">
    <name type="scientific">Triparma columacea</name>
    <dbReference type="NCBI Taxonomy" id="722753"/>
    <lineage>
        <taxon>Eukaryota</taxon>
        <taxon>Sar</taxon>
        <taxon>Stramenopiles</taxon>
        <taxon>Ochrophyta</taxon>
        <taxon>Bolidophyceae</taxon>
        <taxon>Parmales</taxon>
        <taxon>Triparmaceae</taxon>
        <taxon>Triparma</taxon>
    </lineage>
</organism>
<reference evidence="4" key="1">
    <citation type="journal article" date="2023" name="Commun. Biol.">
        <title>Genome analysis of Parmales, the sister group of diatoms, reveals the evolutionary specialization of diatoms from phago-mixotrophs to photoautotrophs.</title>
        <authorList>
            <person name="Ban H."/>
            <person name="Sato S."/>
            <person name="Yoshikawa S."/>
            <person name="Yamada K."/>
            <person name="Nakamura Y."/>
            <person name="Ichinomiya M."/>
            <person name="Sato N."/>
            <person name="Blanc-Mathieu R."/>
            <person name="Endo H."/>
            <person name="Kuwata A."/>
            <person name="Ogata H."/>
        </authorList>
    </citation>
    <scope>NUCLEOTIDE SEQUENCE [LARGE SCALE GENOMIC DNA]</scope>
</reference>
<feature type="region of interest" description="Disordered" evidence="1">
    <location>
        <begin position="427"/>
        <end position="452"/>
    </location>
</feature>
<feature type="compositionally biased region" description="Basic and acidic residues" evidence="1">
    <location>
        <begin position="443"/>
        <end position="452"/>
    </location>
</feature>
<comment type="caution">
    <text evidence="3">The sequence shown here is derived from an EMBL/GenBank/DDBJ whole genome shotgun (WGS) entry which is preliminary data.</text>
</comment>
<dbReference type="PANTHER" id="PTHR24209">
    <property type="entry name" value="PROTEIN DA1-RELATED 2"/>
    <property type="match status" value="1"/>
</dbReference>
<sequence>MDHSHQDDIFFNGASVASRESEDARLARELQRQLDLEDTLASSSAQPKSEIDSDAEFAKRLYEEERKASSSSSVLGAGPRRHRDREMEEKDARLAKRLQDEEVKATTASPPSSSCCPTCGTPCSTMSSSLTALGLTYCNNGLCFTCVLCSGPITTPTYQVLLLDGVRSPCHKECYVEAAVPKCVVCSNAVPSSGQGTYHFSKHPFFQDWKYCRPHETSSARCTSCGRVEPDRPNFNDLGDGRRICGSCARTTVLDSDELKPLFLEILEFLANKLGIEVWPDMGEIPVLSVAFQTLNERSTYSAHTASSGPVTRGLCMTETSTSSHTIQVPSLSWEGRGGGYRVRNVSYALPKTSKSHVQAILVLSGLPRDLTKSILAHEAIHAWLKLHPGYPETQSRWGGLDKQSEEGVCQLVAHLFLTHIQQEQDRRGASRFSSSPVAGGGEGDRSVKGDELSDSDLRKYFLFSIESDRTEVYGEGFRKAAKMYAEVGLETLLVMLIEDGRL</sequence>
<dbReference type="InterPro" id="IPR022087">
    <property type="entry name" value="DA1-like_dom"/>
</dbReference>
<dbReference type="PANTHER" id="PTHR24209:SF7">
    <property type="entry name" value="PROTEIN DA1-RELATED 2"/>
    <property type="match status" value="1"/>
</dbReference>
<feature type="region of interest" description="Disordered" evidence="1">
    <location>
        <begin position="36"/>
        <end position="92"/>
    </location>
</feature>
<evidence type="ECO:0000313" key="3">
    <source>
        <dbReference type="EMBL" id="GMI36593.1"/>
    </source>
</evidence>
<evidence type="ECO:0000313" key="4">
    <source>
        <dbReference type="Proteomes" id="UP001165065"/>
    </source>
</evidence>
<keyword evidence="4" id="KW-1185">Reference proteome</keyword>
<dbReference type="Proteomes" id="UP001165065">
    <property type="component" value="Unassembled WGS sequence"/>
</dbReference>
<feature type="compositionally biased region" description="Basic and acidic residues" evidence="1">
    <location>
        <begin position="56"/>
        <end position="68"/>
    </location>
</feature>
<dbReference type="Pfam" id="PF12315">
    <property type="entry name" value="DA1-like"/>
    <property type="match status" value="1"/>
</dbReference>
<proteinExistence type="predicted"/>
<dbReference type="AlphaFoldDB" id="A0A9W7L7V7"/>
<feature type="domain" description="Protein DA1-like" evidence="2">
    <location>
        <begin position="284"/>
        <end position="494"/>
    </location>
</feature>
<name>A0A9W7L7V7_9STRA</name>
<feature type="region of interest" description="Disordered" evidence="1">
    <location>
        <begin position="1"/>
        <end position="24"/>
    </location>
</feature>
<dbReference type="OrthoDB" id="25414at2759"/>
<accession>A0A9W7L7V7</accession>
<protein>
    <recommendedName>
        <fullName evidence="2">Protein DA1-like domain-containing protein</fullName>
    </recommendedName>
</protein>
<dbReference type="EMBL" id="BRYA01000066">
    <property type="protein sequence ID" value="GMI36593.1"/>
    <property type="molecule type" value="Genomic_DNA"/>
</dbReference>
<dbReference type="Gene3D" id="2.10.110.10">
    <property type="entry name" value="Cysteine Rich Protein"/>
    <property type="match status" value="1"/>
</dbReference>